<dbReference type="PROSITE" id="PS50878">
    <property type="entry name" value="RT_POL"/>
    <property type="match status" value="1"/>
</dbReference>
<dbReference type="SUPFAM" id="SSF56672">
    <property type="entry name" value="DNA/RNA polymerases"/>
    <property type="match status" value="1"/>
</dbReference>
<reference evidence="3" key="1">
    <citation type="journal article" date="2020" name="Plant J.">
        <title>Transposons played a major role in the diversification between the closely related almond and peach genomes: results from the almond genome sequence.</title>
        <authorList>
            <person name="Alioto T."/>
            <person name="Alexiou K.G."/>
            <person name="Bardil A."/>
            <person name="Barteri F."/>
            <person name="Castanera R."/>
            <person name="Cruz F."/>
            <person name="Dhingra A."/>
            <person name="Duval H."/>
            <person name="Fernandez I Marti A."/>
            <person name="Frias L."/>
            <person name="Galan B."/>
            <person name="Garcia J.L."/>
            <person name="Howad W."/>
            <person name="Gomez-Garrido J."/>
            <person name="Gut M."/>
            <person name="Julca I."/>
            <person name="Morata J."/>
            <person name="Puigdomenech P."/>
            <person name="Ribeca P."/>
            <person name="Rubio Cabetas M.J."/>
            <person name="Vlasova A."/>
            <person name="Wirthensohn M."/>
            <person name="Garcia-Mas J."/>
            <person name="Gabaldon T."/>
            <person name="Casacuberta J.M."/>
            <person name="Arus P."/>
        </authorList>
    </citation>
    <scope>NUCLEOTIDE SEQUENCE [LARGE SCALE GENOMIC DNA]</scope>
    <source>
        <strain evidence="3">cv. Texas</strain>
    </source>
</reference>
<dbReference type="Proteomes" id="UP000327085">
    <property type="component" value="Chromosome 3"/>
</dbReference>
<dbReference type="Pfam" id="PF00078">
    <property type="entry name" value="RVT_1"/>
    <property type="match status" value="1"/>
</dbReference>
<dbReference type="OMA" id="NTYPELA"/>
<sequence>VAQEMLHKFKKSKGSKGFVAWKIDLSKAYDRLNWDFIREVLWEVGIRGRILELLMQCINSVRYKVILNGELTDSFSPKCGIRQGDPLSPYLFVLCMEKLSHIIQQAVQDKAWKPVQICQSGHFISHLFFADDLILFRKGSVNQAIVMKKCLDDFCSLSGQKVSFEKSMIYVSPNTYPELAQTIATICGSPLTTCLGKYLGVPFIHTRVTKATYQDIIDKVQRRLSSWKSHTLSMAGRLTLLQS</sequence>
<dbReference type="InterPro" id="IPR000477">
    <property type="entry name" value="RT_dom"/>
</dbReference>
<evidence type="ECO:0000313" key="2">
    <source>
        <dbReference type="EMBL" id="VVA41142.1"/>
    </source>
</evidence>
<organism evidence="2 3">
    <name type="scientific">Prunus dulcis</name>
    <name type="common">Almond</name>
    <name type="synonym">Amygdalus dulcis</name>
    <dbReference type="NCBI Taxonomy" id="3755"/>
    <lineage>
        <taxon>Eukaryota</taxon>
        <taxon>Viridiplantae</taxon>
        <taxon>Streptophyta</taxon>
        <taxon>Embryophyta</taxon>
        <taxon>Tracheophyta</taxon>
        <taxon>Spermatophyta</taxon>
        <taxon>Magnoliopsida</taxon>
        <taxon>eudicotyledons</taxon>
        <taxon>Gunneridae</taxon>
        <taxon>Pentapetalae</taxon>
        <taxon>rosids</taxon>
        <taxon>fabids</taxon>
        <taxon>Rosales</taxon>
        <taxon>Rosaceae</taxon>
        <taxon>Amygdaloideae</taxon>
        <taxon>Amygdaleae</taxon>
        <taxon>Prunus</taxon>
    </lineage>
</organism>
<feature type="non-terminal residue" evidence="2">
    <location>
        <position position="243"/>
    </location>
</feature>
<evidence type="ECO:0000259" key="1">
    <source>
        <dbReference type="PROSITE" id="PS50878"/>
    </source>
</evidence>
<dbReference type="PANTHER" id="PTHR33116">
    <property type="entry name" value="REVERSE TRANSCRIPTASE ZINC-BINDING DOMAIN-CONTAINING PROTEIN-RELATED-RELATED"/>
    <property type="match status" value="1"/>
</dbReference>
<dbReference type="PANTHER" id="PTHR33116:SF70">
    <property type="entry name" value="NON-LTR RETROELEMENT REVERSE TRANSCRIPTASE-LIKE PROTEIN"/>
    <property type="match status" value="1"/>
</dbReference>
<gene>
    <name evidence="2" type="ORF">ALMOND_2B006354</name>
</gene>
<dbReference type="InParanoid" id="A0A5E4GNN7"/>
<proteinExistence type="predicted"/>
<dbReference type="FunCoup" id="A0A5E4GNN7">
    <property type="interactions" value="1"/>
</dbReference>
<feature type="non-terminal residue" evidence="2">
    <location>
        <position position="1"/>
    </location>
</feature>
<dbReference type="AlphaFoldDB" id="A0A5E4GNN7"/>
<name>A0A5E4GNN7_PRUDU</name>
<accession>A0A5E4GNN7</accession>
<dbReference type="Gramene" id="VVA41142">
    <property type="protein sequence ID" value="VVA41142"/>
    <property type="gene ID" value="Prudul26B006354"/>
</dbReference>
<protein>
    <recommendedName>
        <fullName evidence="1">Reverse transcriptase domain-containing protein</fullName>
    </recommendedName>
</protein>
<dbReference type="EMBL" id="CABIKO010001190">
    <property type="protein sequence ID" value="VVA41142.1"/>
    <property type="molecule type" value="Genomic_DNA"/>
</dbReference>
<feature type="domain" description="Reverse transcriptase" evidence="1">
    <location>
        <begin position="1"/>
        <end position="191"/>
    </location>
</feature>
<evidence type="ECO:0000313" key="3">
    <source>
        <dbReference type="Proteomes" id="UP000327085"/>
    </source>
</evidence>
<dbReference type="InterPro" id="IPR043502">
    <property type="entry name" value="DNA/RNA_pol_sf"/>
</dbReference>